<dbReference type="KEGG" id="aplc:110987597"/>
<dbReference type="Pfam" id="PF00089">
    <property type="entry name" value="Trypsin"/>
    <property type="match status" value="1"/>
</dbReference>
<dbReference type="SUPFAM" id="SSF56487">
    <property type="entry name" value="SRCR-like"/>
    <property type="match status" value="1"/>
</dbReference>
<feature type="domain" description="SRCR" evidence="20">
    <location>
        <begin position="933"/>
        <end position="1052"/>
    </location>
</feature>
<dbReference type="Gene3D" id="2.40.10.10">
    <property type="entry name" value="Trypsin-like serine proteases"/>
    <property type="match status" value="1"/>
</dbReference>
<name>A0A8B7ZKJ2_ACAPL</name>
<feature type="disulfide bond" evidence="14">
    <location>
        <begin position="698"/>
        <end position="710"/>
    </location>
</feature>
<evidence type="ECO:0000256" key="10">
    <source>
        <dbReference type="ARBA" id="ARBA00023145"/>
    </source>
</evidence>
<keyword evidence="8 16" id="KW-0720">Serine protease</keyword>
<dbReference type="PROSITE" id="PS50038">
    <property type="entry name" value="FZ"/>
    <property type="match status" value="1"/>
</dbReference>
<keyword evidence="7 16" id="KW-0378">Hydrolase</keyword>
<keyword evidence="5" id="KW-0732">Signal</keyword>
<evidence type="ECO:0000256" key="2">
    <source>
        <dbReference type="ARBA" id="ARBA00004613"/>
    </source>
</evidence>
<evidence type="ECO:0000256" key="8">
    <source>
        <dbReference type="ARBA" id="ARBA00022825"/>
    </source>
</evidence>
<dbReference type="GO" id="GO:0006508">
    <property type="term" value="P:proteolysis"/>
    <property type="evidence" value="ECO:0007669"/>
    <property type="project" value="UniProtKB-KW"/>
</dbReference>
<dbReference type="InterPro" id="IPR009003">
    <property type="entry name" value="Peptidase_S1_PA"/>
</dbReference>
<dbReference type="Pfam" id="PF00057">
    <property type="entry name" value="Ldl_recept_a"/>
    <property type="match status" value="6"/>
</dbReference>
<evidence type="ECO:0000256" key="16">
    <source>
        <dbReference type="RuleBase" id="RU363034"/>
    </source>
</evidence>
<feature type="disulfide bond" evidence="14">
    <location>
        <begin position="220"/>
        <end position="235"/>
    </location>
</feature>
<feature type="domain" description="Peptidase S1" evidence="19">
    <location>
        <begin position="1056"/>
        <end position="1292"/>
    </location>
</feature>
<sequence length="1293" mass="143179">MARQDGYKYEGVPVENFKIDEESGKTKVLEANGANVKTRQPKAPRLFRFKVVVAVVVAIIILIVVIALVLFFATRDNVKPVFQTCPAEVIGTVHSESEAGNISVSWDVPVATDDSDRVNVTSSHGSGDLFPRGSITNVTYRAVDPSGNEAVCTFPVAVVDCETDQWRCDDGTCISHTLVCDGTPACADASDETLCEDCLDEDFLSLCDEGTKCLPISYVCDGVQHCDDFEDERYCENCEENGYLSCKVGSQCYRYSDACNNIIDCPRFRDEFNCYECAAVSTSQCQSILPYNQTFFPSIFKTAEESIDFYMDFSSIMDCHPDLEFFLCAYLFPECGRSGSPHYLCSGFCRDVQSACSGPYAAAHNGLELNFFCERYPKAAEEESRLCRSPFEGCVIEAPTEVDLSNTTAYNLYSPNYPNSYPGAFDCRWLFTADVGKYIVFVLEDMSMWDDSVYMGPGHEVDLDTATYYYRNEARFGKWLLNVTVKSDVAWLQLITGTANVARGFHFRVIQVDAFNETCADDEFLCDVGGCFPKTRLCDGFEDCYDLKDELDCDVCPYYDQVKCNDGSCIHRAAICDGYPDCDTDEDNCTFVCDEGSSIFVNDLVLCDSFNDCSNHADELLNCSCVEGRQFDCGERCIPVNYLCDGTSDCANGSDEVNCTCPNWKRPCDDGYCIPFWLFCDNSTDCNDGSDESDCPPCPGNYYQCENLQCISADGLCDGYFDCSDWSDETDCVGIYHECPADAFQCPSDQQCVPRVGVCDGVVNCRDGEDEEDCDKTIPPQDEACGDRQIELTAVGQNFTLTFPAIVGLPASCLWLITSPPNTQITVTKLKDHPTRDRIKVGNGHDPMDNSKMLEPYDIPVDKALVASGNTMWVKFETELHFLTFDLLFKALENVCPENKKRCSPKFDICIMSANWCDQKPDCKTGSDEIQCLRLENQGETADRRQGVVKVTIEGDEKYLCYDAQTWSEEVADVICNEYGYGYMNETSFDDVSTVGPITGGYYMLQEKAVAQLFSQGPKPALYTLVTHFENCPSRKVIRLSCEDQDCGTLGQMPRIVNGRDVVPGEAPWMVSLSHPRGDTVDHFCGGALISNKWVITAGHCASGITQPNVLMGSVNLTGTDGYEQIRQSRRSIPFPNYINFNVNDIALLELDVPVSISERVRPVCLPPRNDSHLTKAGRSGTVTGWGGTIPLGITPFVLQTARATIVDTETCKNFEEKVYVNEKVICCMNQHGEQNSCKGDSGGPLVVSDGGKWYQVGLVSRGGTPSCSSPGQVVVYTRLSSFIDFIEKYVKG</sequence>
<keyword evidence="17" id="KW-0812">Transmembrane</keyword>
<dbReference type="PROSITE" id="PS50825">
    <property type="entry name" value="HYR"/>
    <property type="match status" value="1"/>
</dbReference>
<evidence type="ECO:0000256" key="1">
    <source>
        <dbReference type="ARBA" id="ARBA00004401"/>
    </source>
</evidence>
<dbReference type="InterPro" id="IPR000859">
    <property type="entry name" value="CUB_dom"/>
</dbReference>
<dbReference type="InterPro" id="IPR001190">
    <property type="entry name" value="SRCR"/>
</dbReference>
<dbReference type="Gene3D" id="2.40.128.620">
    <property type="match status" value="1"/>
</dbReference>
<feature type="disulfide bond" evidence="14">
    <location>
        <begin position="625"/>
        <end position="637"/>
    </location>
</feature>
<dbReference type="InterPro" id="IPR036772">
    <property type="entry name" value="SRCR-like_dom_sf"/>
</dbReference>
<dbReference type="PROSITE" id="PS00135">
    <property type="entry name" value="TRYPSIN_SER"/>
    <property type="match status" value="1"/>
</dbReference>
<feature type="disulfide bond" evidence="14">
    <location>
        <begin position="564"/>
        <end position="582"/>
    </location>
</feature>
<keyword evidence="10" id="KW-0865">Zymogen</keyword>
<dbReference type="FunFam" id="2.40.10.10:FF:000146">
    <property type="entry name" value="Serine protease 53"/>
    <property type="match status" value="1"/>
</dbReference>
<keyword evidence="3" id="KW-0964">Secreted</keyword>
<feature type="disulfide bond" evidence="14">
    <location>
        <begin position="644"/>
        <end position="659"/>
    </location>
</feature>
<dbReference type="PROSITE" id="PS50287">
    <property type="entry name" value="SRCR_2"/>
    <property type="match status" value="1"/>
</dbReference>
<dbReference type="SUPFAM" id="SSF63501">
    <property type="entry name" value="Frizzled cysteine-rich domain"/>
    <property type="match status" value="1"/>
</dbReference>
<dbReference type="InterPro" id="IPR036790">
    <property type="entry name" value="Frizzled_dom_sf"/>
</dbReference>
<evidence type="ECO:0000256" key="11">
    <source>
        <dbReference type="ARBA" id="ARBA00023157"/>
    </source>
</evidence>
<dbReference type="PANTHER" id="PTHR24252">
    <property type="entry name" value="ACROSIN-RELATED"/>
    <property type="match status" value="1"/>
</dbReference>
<dbReference type="GeneID" id="110987597"/>
<dbReference type="Pfam" id="PF02494">
    <property type="entry name" value="HYR"/>
    <property type="match status" value="1"/>
</dbReference>
<feature type="disulfide bond" evidence="14">
    <location>
        <begin position="519"/>
        <end position="531"/>
    </location>
</feature>
<evidence type="ECO:0000256" key="15">
    <source>
        <dbReference type="PROSITE-ProRule" id="PRU00196"/>
    </source>
</evidence>
<evidence type="ECO:0000256" key="4">
    <source>
        <dbReference type="ARBA" id="ARBA00022670"/>
    </source>
</evidence>
<dbReference type="SMART" id="SM00192">
    <property type="entry name" value="LDLa"/>
    <property type="match status" value="10"/>
</dbReference>
<gene>
    <name evidence="23" type="primary">LOC110987597</name>
</gene>
<dbReference type="CDD" id="cd00112">
    <property type="entry name" value="LDLa"/>
    <property type="match status" value="9"/>
</dbReference>
<evidence type="ECO:0000259" key="21">
    <source>
        <dbReference type="PROSITE" id="PS50825"/>
    </source>
</evidence>
<feature type="disulfide bond" evidence="14">
    <location>
        <begin position="161"/>
        <end position="173"/>
    </location>
</feature>
<dbReference type="SUPFAM" id="SSF50494">
    <property type="entry name" value="Trypsin-like serine proteases"/>
    <property type="match status" value="1"/>
</dbReference>
<keyword evidence="12" id="KW-0325">Glycoprotein</keyword>
<dbReference type="PROSITE" id="PS00134">
    <property type="entry name" value="TRYPSIN_HIS"/>
    <property type="match status" value="1"/>
</dbReference>
<dbReference type="InterPro" id="IPR003410">
    <property type="entry name" value="HYR_dom"/>
</dbReference>
<dbReference type="Proteomes" id="UP000694845">
    <property type="component" value="Unplaced"/>
</dbReference>
<organism evidence="22 23">
    <name type="scientific">Acanthaster planci</name>
    <name type="common">Crown-of-thorns starfish</name>
    <dbReference type="NCBI Taxonomy" id="133434"/>
    <lineage>
        <taxon>Eukaryota</taxon>
        <taxon>Metazoa</taxon>
        <taxon>Echinodermata</taxon>
        <taxon>Eleutherozoa</taxon>
        <taxon>Asterozoa</taxon>
        <taxon>Asteroidea</taxon>
        <taxon>Valvatacea</taxon>
        <taxon>Valvatida</taxon>
        <taxon>Acanthasteridae</taxon>
        <taxon>Acanthaster</taxon>
    </lineage>
</organism>
<feature type="domain" description="HYR" evidence="21">
    <location>
        <begin position="75"/>
        <end position="160"/>
    </location>
</feature>
<dbReference type="OMA" id="EKYLCYD"/>
<evidence type="ECO:0000313" key="23">
    <source>
        <dbReference type="RefSeq" id="XP_022106148.1"/>
    </source>
</evidence>
<dbReference type="RefSeq" id="XP_022106148.1">
    <property type="nucleotide sequence ID" value="XM_022250456.1"/>
</dbReference>
<evidence type="ECO:0000313" key="22">
    <source>
        <dbReference type="Proteomes" id="UP000694845"/>
    </source>
</evidence>
<dbReference type="SUPFAM" id="SSF49854">
    <property type="entry name" value="Spermadhesin, CUB domain"/>
    <property type="match status" value="2"/>
</dbReference>
<protein>
    <submittedName>
        <fullName evidence="23">Atrial natriuretic peptide-converting enzyme-like</fullName>
    </submittedName>
</protein>
<dbReference type="SUPFAM" id="SSF57424">
    <property type="entry name" value="LDL receptor-like module"/>
    <property type="match status" value="7"/>
</dbReference>
<dbReference type="InterPro" id="IPR001254">
    <property type="entry name" value="Trypsin_dom"/>
</dbReference>
<feature type="disulfide bond" evidence="14">
    <location>
        <begin position="168"/>
        <end position="186"/>
    </location>
</feature>
<comment type="caution">
    <text evidence="15">Lacks conserved residue(s) required for the propagation of feature annotation.</text>
</comment>
<dbReference type="InterPro" id="IPR035914">
    <property type="entry name" value="Sperma_CUB_dom_sf"/>
</dbReference>
<evidence type="ECO:0000256" key="9">
    <source>
        <dbReference type="ARBA" id="ARBA00022968"/>
    </source>
</evidence>
<evidence type="ECO:0000256" key="13">
    <source>
        <dbReference type="PROSITE-ProRule" id="PRU00090"/>
    </source>
</evidence>
<dbReference type="PROSITE" id="PS01209">
    <property type="entry name" value="LDLRA_1"/>
    <property type="match status" value="2"/>
</dbReference>
<evidence type="ECO:0000256" key="17">
    <source>
        <dbReference type="SAM" id="Phobius"/>
    </source>
</evidence>
<dbReference type="InterPro" id="IPR018114">
    <property type="entry name" value="TRYPSIN_HIS"/>
</dbReference>
<evidence type="ECO:0000256" key="7">
    <source>
        <dbReference type="ARBA" id="ARBA00022801"/>
    </source>
</evidence>
<evidence type="ECO:0000256" key="5">
    <source>
        <dbReference type="ARBA" id="ARBA00022729"/>
    </source>
</evidence>
<feature type="disulfide bond" evidence="14">
    <location>
        <begin position="680"/>
        <end position="695"/>
    </location>
</feature>
<feature type="disulfide bond" evidence="14">
    <location>
        <begin position="538"/>
        <end position="553"/>
    </location>
</feature>
<feature type="disulfide bond" evidence="13">
    <location>
        <begin position="349"/>
        <end position="373"/>
    </location>
</feature>
<evidence type="ECO:0000259" key="20">
    <source>
        <dbReference type="PROSITE" id="PS50287"/>
    </source>
</evidence>
<dbReference type="PANTHER" id="PTHR24252:SF7">
    <property type="entry name" value="HYALIN"/>
    <property type="match status" value="1"/>
</dbReference>
<keyword evidence="11 14" id="KW-1015">Disulfide bond</keyword>
<dbReference type="Gene3D" id="1.10.2000.10">
    <property type="entry name" value="Frizzled cysteine-rich domain"/>
    <property type="match status" value="1"/>
</dbReference>
<feature type="disulfide bond" evidence="14">
    <location>
        <begin position="759"/>
        <end position="774"/>
    </location>
</feature>
<dbReference type="GO" id="GO:0005886">
    <property type="term" value="C:plasma membrane"/>
    <property type="evidence" value="ECO:0007669"/>
    <property type="project" value="UniProtKB-SubCell"/>
</dbReference>
<evidence type="ECO:0000256" key="6">
    <source>
        <dbReference type="ARBA" id="ARBA00022737"/>
    </source>
</evidence>
<feature type="disulfide bond" evidence="14">
    <location>
        <begin position="180"/>
        <end position="195"/>
    </location>
</feature>
<evidence type="ECO:0000259" key="18">
    <source>
        <dbReference type="PROSITE" id="PS50038"/>
    </source>
</evidence>
<dbReference type="Pfam" id="PF00431">
    <property type="entry name" value="CUB"/>
    <property type="match status" value="1"/>
</dbReference>
<dbReference type="Gene3D" id="2.60.120.290">
    <property type="entry name" value="Spermadhesin, CUB domain"/>
    <property type="match status" value="1"/>
</dbReference>
<keyword evidence="4 16" id="KW-0645">Protease</keyword>
<reference evidence="23" key="1">
    <citation type="submission" date="2025-08" db="UniProtKB">
        <authorList>
            <consortium name="RefSeq"/>
        </authorList>
    </citation>
    <scope>IDENTIFICATION</scope>
</reference>
<proteinExistence type="predicted"/>
<dbReference type="SMART" id="SM00042">
    <property type="entry name" value="CUB"/>
    <property type="match status" value="2"/>
</dbReference>
<dbReference type="InterPro" id="IPR033116">
    <property type="entry name" value="TRYPSIN_SER"/>
</dbReference>
<feature type="domain" description="FZ" evidence="18">
    <location>
        <begin position="277"/>
        <end position="390"/>
    </location>
</feature>
<feature type="disulfide bond" evidence="14">
    <location>
        <begin position="668"/>
        <end position="686"/>
    </location>
</feature>
<accession>A0A8B7ZKJ2</accession>
<feature type="disulfide bond" evidence="14">
    <location>
        <begin position="917"/>
        <end position="932"/>
    </location>
</feature>
<evidence type="ECO:0000256" key="12">
    <source>
        <dbReference type="ARBA" id="ARBA00023180"/>
    </source>
</evidence>
<evidence type="ECO:0000256" key="14">
    <source>
        <dbReference type="PROSITE-ProRule" id="PRU00124"/>
    </source>
</evidence>
<feature type="transmembrane region" description="Helical" evidence="17">
    <location>
        <begin position="49"/>
        <end position="73"/>
    </location>
</feature>
<dbReference type="Pfam" id="PF01392">
    <property type="entry name" value="Fz"/>
    <property type="match status" value="1"/>
</dbReference>
<keyword evidence="22" id="KW-1185">Reference proteome</keyword>
<dbReference type="InterPro" id="IPR002172">
    <property type="entry name" value="LDrepeatLR_classA_rpt"/>
</dbReference>
<dbReference type="CDD" id="cd00190">
    <property type="entry name" value="Tryp_SPc"/>
    <property type="match status" value="1"/>
</dbReference>
<evidence type="ECO:0000256" key="3">
    <source>
        <dbReference type="ARBA" id="ARBA00022525"/>
    </source>
</evidence>
<keyword evidence="17" id="KW-0472">Membrane</keyword>
<dbReference type="OrthoDB" id="7863416at2759"/>
<dbReference type="GO" id="GO:0004252">
    <property type="term" value="F:serine-type endopeptidase activity"/>
    <property type="evidence" value="ECO:0007669"/>
    <property type="project" value="InterPro"/>
</dbReference>
<dbReference type="CDD" id="cd07066">
    <property type="entry name" value="CRD_FZ"/>
    <property type="match status" value="1"/>
</dbReference>
<keyword evidence="6" id="KW-0677">Repeat</keyword>
<dbReference type="Gene3D" id="4.10.400.10">
    <property type="entry name" value="Low-density Lipoprotein Receptor"/>
    <property type="match status" value="8"/>
</dbReference>
<feature type="disulfide bond" evidence="14">
    <location>
        <begin position="661"/>
        <end position="673"/>
    </location>
</feature>
<dbReference type="SMART" id="SM00063">
    <property type="entry name" value="FRI"/>
    <property type="match status" value="1"/>
</dbReference>
<dbReference type="InterPro" id="IPR043504">
    <property type="entry name" value="Peptidase_S1_PA_chymotrypsin"/>
</dbReference>
<dbReference type="InterPro" id="IPR036055">
    <property type="entry name" value="LDL_receptor-like_sf"/>
</dbReference>
<feature type="disulfide bond" evidence="14">
    <location>
        <begin position="717"/>
        <end position="732"/>
    </location>
</feature>
<dbReference type="PROSITE" id="PS50068">
    <property type="entry name" value="LDLRA_2"/>
    <property type="match status" value="9"/>
</dbReference>
<feature type="disulfide bond" evidence="14">
    <location>
        <begin position="526"/>
        <end position="544"/>
    </location>
</feature>
<dbReference type="InterPro" id="IPR020067">
    <property type="entry name" value="Frizzled_dom"/>
</dbReference>
<keyword evidence="9" id="KW-0735">Signal-anchor</keyword>
<dbReference type="InterPro" id="IPR023415">
    <property type="entry name" value="LDLR_class-A_CS"/>
</dbReference>
<dbReference type="SMART" id="SM00020">
    <property type="entry name" value="Tryp_SPc"/>
    <property type="match status" value="1"/>
</dbReference>
<feature type="disulfide bond" evidence="14">
    <location>
        <begin position="705"/>
        <end position="723"/>
    </location>
</feature>
<evidence type="ECO:0000259" key="19">
    <source>
        <dbReference type="PROSITE" id="PS50240"/>
    </source>
</evidence>
<comment type="subcellular location">
    <subcellularLocation>
        <location evidence="1">Cell membrane</location>
        <topology evidence="1">Single-pass type II membrane protein</topology>
    </subcellularLocation>
    <subcellularLocation>
        <location evidence="2">Secreted</location>
    </subcellularLocation>
</comment>
<dbReference type="PRINTS" id="PR00261">
    <property type="entry name" value="LDLRECEPTOR"/>
</dbReference>
<dbReference type="GO" id="GO:0005576">
    <property type="term" value="C:extracellular region"/>
    <property type="evidence" value="ECO:0007669"/>
    <property type="project" value="UniProtKB-SubCell"/>
</dbReference>
<keyword evidence="17" id="KW-1133">Transmembrane helix</keyword>
<dbReference type="PROSITE" id="PS50240">
    <property type="entry name" value="TRYPSIN_DOM"/>
    <property type="match status" value="1"/>
</dbReference>